<reference evidence="1 2" key="1">
    <citation type="submission" date="2024-01" db="EMBL/GenBank/DDBJ databases">
        <title>The genomes of 5 underutilized Papilionoideae crops provide insights into root nodulation and disease resistanc.</title>
        <authorList>
            <person name="Jiang F."/>
        </authorList>
    </citation>
    <scope>NUCLEOTIDE SEQUENCE [LARGE SCALE GENOMIC DNA]</scope>
    <source>
        <strain evidence="1">JINMINGXINNONG_FW02</strain>
        <tissue evidence="1">Leaves</tissue>
    </source>
</reference>
<dbReference type="EMBL" id="JAYMYR010000007">
    <property type="protein sequence ID" value="KAK7353575.1"/>
    <property type="molecule type" value="Genomic_DNA"/>
</dbReference>
<accession>A0AAN9MF81</accession>
<dbReference type="AlphaFoldDB" id="A0AAN9MF81"/>
<evidence type="ECO:0000313" key="1">
    <source>
        <dbReference type="EMBL" id="KAK7353575.1"/>
    </source>
</evidence>
<name>A0AAN9MF81_PHACN</name>
<proteinExistence type="predicted"/>
<sequence>MLVSEVRGLNEILYPRSHRKQFCIFVLALSASFTSSPSQHNATPQQFSAAELSKSDSTSLLASVNLNRFCVAS</sequence>
<evidence type="ECO:0000313" key="2">
    <source>
        <dbReference type="Proteomes" id="UP001374584"/>
    </source>
</evidence>
<dbReference type="Proteomes" id="UP001374584">
    <property type="component" value="Unassembled WGS sequence"/>
</dbReference>
<gene>
    <name evidence="1" type="ORF">VNO80_19025</name>
</gene>
<protein>
    <submittedName>
        <fullName evidence="1">Uncharacterized protein</fullName>
    </submittedName>
</protein>
<organism evidence="1 2">
    <name type="scientific">Phaseolus coccineus</name>
    <name type="common">Scarlet runner bean</name>
    <name type="synonym">Phaseolus multiflorus</name>
    <dbReference type="NCBI Taxonomy" id="3886"/>
    <lineage>
        <taxon>Eukaryota</taxon>
        <taxon>Viridiplantae</taxon>
        <taxon>Streptophyta</taxon>
        <taxon>Embryophyta</taxon>
        <taxon>Tracheophyta</taxon>
        <taxon>Spermatophyta</taxon>
        <taxon>Magnoliopsida</taxon>
        <taxon>eudicotyledons</taxon>
        <taxon>Gunneridae</taxon>
        <taxon>Pentapetalae</taxon>
        <taxon>rosids</taxon>
        <taxon>fabids</taxon>
        <taxon>Fabales</taxon>
        <taxon>Fabaceae</taxon>
        <taxon>Papilionoideae</taxon>
        <taxon>50 kb inversion clade</taxon>
        <taxon>NPAAA clade</taxon>
        <taxon>indigoferoid/millettioid clade</taxon>
        <taxon>Phaseoleae</taxon>
        <taxon>Phaseolus</taxon>
    </lineage>
</organism>
<comment type="caution">
    <text evidence="1">The sequence shown here is derived from an EMBL/GenBank/DDBJ whole genome shotgun (WGS) entry which is preliminary data.</text>
</comment>
<keyword evidence="2" id="KW-1185">Reference proteome</keyword>